<gene>
    <name evidence="2" type="ORF">CRN52_16470</name>
</gene>
<proteinExistence type="predicted"/>
<feature type="signal peptide" evidence="1">
    <location>
        <begin position="1"/>
        <end position="20"/>
    </location>
</feature>
<evidence type="ECO:0008006" key="4">
    <source>
        <dbReference type="Google" id="ProtNLM"/>
    </source>
</evidence>
<evidence type="ECO:0000256" key="1">
    <source>
        <dbReference type="SAM" id="SignalP"/>
    </source>
</evidence>
<dbReference type="EMBL" id="PDGH01000113">
    <property type="protein sequence ID" value="POB45568.1"/>
    <property type="molecule type" value="Genomic_DNA"/>
</dbReference>
<reference evidence="2 3" key="1">
    <citation type="journal article" date="2018" name="Front. Microbiol.">
        <title>Phylogeny of Vibrio vulnificus from the Analysis of the Core-Genome: Implications for Intra-Species Taxonomy.</title>
        <authorList>
            <person name="Roig F.J."/>
            <person name="Gonzalez-Candelas F."/>
            <person name="Sanjuan E."/>
            <person name="Fouz B."/>
            <person name="Feil E.J."/>
            <person name="Llorens C."/>
            <person name="Baker-Austin C."/>
            <person name="Oliver J.D."/>
            <person name="Danin-Poleg Y."/>
            <person name="Gibas C.J."/>
            <person name="Kashi Y."/>
            <person name="Gulig P.A."/>
            <person name="Morrison S.S."/>
            <person name="Amaro C."/>
        </authorList>
    </citation>
    <scope>NUCLEOTIDE SEQUENCE [LARGE SCALE GENOMIC DNA]</scope>
    <source>
        <strain evidence="2 3">CECT4608</strain>
    </source>
</reference>
<name>A0A2S3SY83_VIBVL</name>
<dbReference type="RefSeq" id="WP_011081675.1">
    <property type="nucleotide sequence ID" value="NZ_CP009985.1"/>
</dbReference>
<dbReference type="KEGG" id="vvl:VV93_v1c41420"/>
<organism evidence="2 3">
    <name type="scientific">Vibrio vulnificus</name>
    <dbReference type="NCBI Taxonomy" id="672"/>
    <lineage>
        <taxon>Bacteria</taxon>
        <taxon>Pseudomonadati</taxon>
        <taxon>Pseudomonadota</taxon>
        <taxon>Gammaproteobacteria</taxon>
        <taxon>Vibrionales</taxon>
        <taxon>Vibrionaceae</taxon>
        <taxon>Vibrio</taxon>
    </lineage>
</organism>
<dbReference type="Proteomes" id="UP000237466">
    <property type="component" value="Unassembled WGS sequence"/>
</dbReference>
<protein>
    <recommendedName>
        <fullName evidence="4">ATPase</fullName>
    </recommendedName>
</protein>
<comment type="caution">
    <text evidence="2">The sequence shown here is derived from an EMBL/GenBank/DDBJ whole genome shotgun (WGS) entry which is preliminary data.</text>
</comment>
<sequence>MVKCALIALSLMVFSIPLTAASQCNPHGWKTLQDNQIELEGYYNTRATQYNTLLAIHKQRRLLSQQFTLDELVQLWNHADRVHYREFEQQIRSARQYANAVSSLKDQLIEKKTQALSIGSQWYSMANACKQAKRTANFNSALWYSASSNDLANDFSHLEQKFTQLGKIYEKEARQLETAQLYAEQAK</sequence>
<evidence type="ECO:0000313" key="2">
    <source>
        <dbReference type="EMBL" id="POB45568.1"/>
    </source>
</evidence>
<accession>A0A2S3SY83</accession>
<feature type="chain" id="PRO_5030055331" description="ATPase" evidence="1">
    <location>
        <begin position="21"/>
        <end position="187"/>
    </location>
</feature>
<dbReference type="AlphaFoldDB" id="A0A2S3SY83"/>
<keyword evidence="1" id="KW-0732">Signal</keyword>
<evidence type="ECO:0000313" key="3">
    <source>
        <dbReference type="Proteomes" id="UP000237466"/>
    </source>
</evidence>